<proteinExistence type="predicted"/>
<dbReference type="Proteomes" id="UP000298327">
    <property type="component" value="Unassembled WGS sequence"/>
</dbReference>
<feature type="region of interest" description="Disordered" evidence="1">
    <location>
        <begin position="131"/>
        <end position="198"/>
    </location>
</feature>
<keyword evidence="3" id="KW-1185">Reference proteome</keyword>
<organism evidence="2 3">
    <name type="scientific">Dentipellis fragilis</name>
    <dbReference type="NCBI Taxonomy" id="205917"/>
    <lineage>
        <taxon>Eukaryota</taxon>
        <taxon>Fungi</taxon>
        <taxon>Dikarya</taxon>
        <taxon>Basidiomycota</taxon>
        <taxon>Agaricomycotina</taxon>
        <taxon>Agaricomycetes</taxon>
        <taxon>Russulales</taxon>
        <taxon>Hericiaceae</taxon>
        <taxon>Dentipellis</taxon>
    </lineage>
</organism>
<feature type="non-terminal residue" evidence="2">
    <location>
        <position position="1"/>
    </location>
</feature>
<reference evidence="2 3" key="1">
    <citation type="submission" date="2019-02" db="EMBL/GenBank/DDBJ databases">
        <title>Genome sequencing of the rare red list fungi Dentipellis fragilis.</title>
        <authorList>
            <person name="Buettner E."/>
            <person name="Kellner H."/>
        </authorList>
    </citation>
    <scope>NUCLEOTIDE SEQUENCE [LARGE SCALE GENOMIC DNA]</scope>
    <source>
        <strain evidence="2 3">DSM 105465</strain>
    </source>
</reference>
<dbReference type="OrthoDB" id="4748970at2759"/>
<gene>
    <name evidence="2" type="ORF">EVG20_g8265</name>
</gene>
<sequence length="198" mass="20028">QVEKQQVTTTATQAASASRRRNDAHFICPVPGCGSTFTRRFNLRGASVCAASVFEYLGTCVSGEWSTRASAIAYRGAPVPVLCCVVDASAPVFKTASGTAYCKVVAGQCVPGLWQNVQQARRFELRSDGGSECRQAAGLPSGSNPSEGGSDSGKGTGTGTGTSTPGEAEASSSSSSSSPAHSTEPAEAEGSASAHAAQ</sequence>
<protein>
    <submittedName>
        <fullName evidence="2">Uncharacterized protein</fullName>
    </submittedName>
</protein>
<accession>A0A4Y9Y6K6</accession>
<dbReference type="STRING" id="205917.A0A4Y9Y6K6"/>
<evidence type="ECO:0000256" key="1">
    <source>
        <dbReference type="SAM" id="MobiDB-lite"/>
    </source>
</evidence>
<name>A0A4Y9Y6K6_9AGAM</name>
<comment type="caution">
    <text evidence="2">The sequence shown here is derived from an EMBL/GenBank/DDBJ whole genome shotgun (WGS) entry which is preliminary data.</text>
</comment>
<feature type="compositionally biased region" description="Gly residues" evidence="1">
    <location>
        <begin position="150"/>
        <end position="160"/>
    </location>
</feature>
<dbReference type="EMBL" id="SEOQ01000701">
    <property type="protein sequence ID" value="TFY58136.1"/>
    <property type="molecule type" value="Genomic_DNA"/>
</dbReference>
<dbReference type="AlphaFoldDB" id="A0A4Y9Y6K6"/>
<evidence type="ECO:0000313" key="2">
    <source>
        <dbReference type="EMBL" id="TFY58136.1"/>
    </source>
</evidence>
<evidence type="ECO:0000313" key="3">
    <source>
        <dbReference type="Proteomes" id="UP000298327"/>
    </source>
</evidence>
<dbReference type="Gene3D" id="3.30.160.60">
    <property type="entry name" value="Classic Zinc Finger"/>
    <property type="match status" value="1"/>
</dbReference>
<feature type="compositionally biased region" description="Low complexity" evidence="1">
    <location>
        <begin position="161"/>
        <end position="198"/>
    </location>
</feature>